<evidence type="ECO:0000313" key="2">
    <source>
        <dbReference type="Proteomes" id="UP001211065"/>
    </source>
</evidence>
<gene>
    <name evidence="1" type="ORF">HK099_006590</name>
</gene>
<reference evidence="1" key="1">
    <citation type="submission" date="2020-05" db="EMBL/GenBank/DDBJ databases">
        <title>Phylogenomic resolution of chytrid fungi.</title>
        <authorList>
            <person name="Stajich J.E."/>
            <person name="Amses K."/>
            <person name="Simmons R."/>
            <person name="Seto K."/>
            <person name="Myers J."/>
            <person name="Bonds A."/>
            <person name="Quandt C.A."/>
            <person name="Barry K."/>
            <person name="Liu P."/>
            <person name="Grigoriev I."/>
            <person name="Longcore J.E."/>
            <person name="James T.Y."/>
        </authorList>
    </citation>
    <scope>NUCLEOTIDE SEQUENCE</scope>
    <source>
        <strain evidence="1">JEL0476</strain>
    </source>
</reference>
<protein>
    <submittedName>
        <fullName evidence="1">Uncharacterized protein</fullName>
    </submittedName>
</protein>
<name>A0AAD5Y0U9_9FUNG</name>
<proteinExistence type="predicted"/>
<dbReference type="Proteomes" id="UP001211065">
    <property type="component" value="Unassembled WGS sequence"/>
</dbReference>
<evidence type="ECO:0000313" key="1">
    <source>
        <dbReference type="EMBL" id="KAJ3225556.1"/>
    </source>
</evidence>
<accession>A0AAD5Y0U9</accession>
<dbReference type="EMBL" id="JADGJW010000058">
    <property type="protein sequence ID" value="KAJ3225556.1"/>
    <property type="molecule type" value="Genomic_DNA"/>
</dbReference>
<keyword evidence="2" id="KW-1185">Reference proteome</keyword>
<dbReference type="AlphaFoldDB" id="A0AAD5Y0U9"/>
<sequence length="200" mass="22625">MPDSKEALKSIDKMVKLDSAAWVDRITKELHAQREYKKRWGPINDVKLYSSGDKVQSKKPLQTRWTAFSIINPPTKQTISGRPVSPNYNPPAFKIGELPNNSVGNKSSQKKIVSGFNIPSSTNENNDAKLYNGKSPEELQSLRQYLSFKSKHVVSPQEVYKYPATSAQEYGWIYGKQYKDLTKASYMGLEKYGTITAKPK</sequence>
<organism evidence="1 2">
    <name type="scientific">Clydaea vesicula</name>
    <dbReference type="NCBI Taxonomy" id="447962"/>
    <lineage>
        <taxon>Eukaryota</taxon>
        <taxon>Fungi</taxon>
        <taxon>Fungi incertae sedis</taxon>
        <taxon>Chytridiomycota</taxon>
        <taxon>Chytridiomycota incertae sedis</taxon>
        <taxon>Chytridiomycetes</taxon>
        <taxon>Lobulomycetales</taxon>
        <taxon>Lobulomycetaceae</taxon>
        <taxon>Clydaea</taxon>
    </lineage>
</organism>
<comment type="caution">
    <text evidence="1">The sequence shown here is derived from an EMBL/GenBank/DDBJ whole genome shotgun (WGS) entry which is preliminary data.</text>
</comment>